<dbReference type="Proteomes" id="UP000255193">
    <property type="component" value="Unassembled WGS sequence"/>
</dbReference>
<organism evidence="8 9">
    <name type="scientific">Faucicola atlantae</name>
    <dbReference type="NCBI Taxonomy" id="34059"/>
    <lineage>
        <taxon>Bacteria</taxon>
        <taxon>Pseudomonadati</taxon>
        <taxon>Pseudomonadota</taxon>
        <taxon>Gammaproteobacteria</taxon>
        <taxon>Moraxellales</taxon>
        <taxon>Moraxellaceae</taxon>
        <taxon>Faucicola</taxon>
    </lineage>
</organism>
<evidence type="ECO:0000313" key="9">
    <source>
        <dbReference type="Proteomes" id="UP000255193"/>
    </source>
</evidence>
<evidence type="ECO:0000256" key="1">
    <source>
        <dbReference type="ARBA" id="ARBA00004651"/>
    </source>
</evidence>
<dbReference type="InterPro" id="IPR003370">
    <property type="entry name" value="Chromate_transpt"/>
</dbReference>
<dbReference type="EMBL" id="UGQA01000001">
    <property type="protein sequence ID" value="STY95532.1"/>
    <property type="molecule type" value="Genomic_DNA"/>
</dbReference>
<feature type="transmembrane region" description="Helical" evidence="7">
    <location>
        <begin position="307"/>
        <end position="329"/>
    </location>
</feature>
<keyword evidence="5 7" id="KW-1133">Transmembrane helix</keyword>
<dbReference type="AlphaFoldDB" id="A0A378Q4B8"/>
<dbReference type="InterPro" id="IPR014047">
    <property type="entry name" value="Chr_Tranpt_l_chain"/>
</dbReference>
<comment type="similarity">
    <text evidence="2">Belongs to the chromate ion transporter (CHR) (TC 2.A.51) family.</text>
</comment>
<comment type="subcellular location">
    <subcellularLocation>
        <location evidence="1">Cell membrane</location>
        <topology evidence="1">Multi-pass membrane protein</topology>
    </subcellularLocation>
</comment>
<feature type="transmembrane region" description="Helical" evidence="7">
    <location>
        <begin position="238"/>
        <end position="257"/>
    </location>
</feature>
<dbReference type="PANTHER" id="PTHR33567">
    <property type="entry name" value="CHROMATE ION TRANSPORTER (EUROFUNG)"/>
    <property type="match status" value="1"/>
</dbReference>
<dbReference type="PIRSF" id="PIRSF004810">
    <property type="entry name" value="ChrA"/>
    <property type="match status" value="1"/>
</dbReference>
<dbReference type="GO" id="GO:0005886">
    <property type="term" value="C:plasma membrane"/>
    <property type="evidence" value="ECO:0007669"/>
    <property type="project" value="UniProtKB-SubCell"/>
</dbReference>
<feature type="transmembrane region" description="Helical" evidence="7">
    <location>
        <begin position="138"/>
        <end position="168"/>
    </location>
</feature>
<proteinExistence type="inferred from homology"/>
<keyword evidence="6 7" id="KW-0472">Membrane</keyword>
<dbReference type="Pfam" id="PF02417">
    <property type="entry name" value="Chromate_transp"/>
    <property type="match status" value="2"/>
</dbReference>
<reference evidence="8 9" key="1">
    <citation type="submission" date="2018-06" db="EMBL/GenBank/DDBJ databases">
        <authorList>
            <consortium name="Pathogen Informatics"/>
            <person name="Doyle S."/>
        </authorList>
    </citation>
    <scope>NUCLEOTIDE SEQUENCE [LARGE SCALE GENOMIC DNA]</scope>
    <source>
        <strain evidence="8 9">NCTC11091</strain>
    </source>
</reference>
<dbReference type="PANTHER" id="PTHR33567:SF3">
    <property type="entry name" value="CHROMATE ION TRANSPORTER (EUROFUNG)"/>
    <property type="match status" value="1"/>
</dbReference>
<protein>
    <submittedName>
        <fullName evidence="8">Chromate transporter, chromate ion transporter (CHR) family</fullName>
    </submittedName>
</protein>
<dbReference type="GO" id="GO:0015109">
    <property type="term" value="F:chromate transmembrane transporter activity"/>
    <property type="evidence" value="ECO:0007669"/>
    <property type="project" value="InterPro"/>
</dbReference>
<feature type="transmembrane region" description="Helical" evidence="7">
    <location>
        <begin position="269"/>
        <end position="295"/>
    </location>
</feature>
<evidence type="ECO:0000256" key="3">
    <source>
        <dbReference type="ARBA" id="ARBA00022475"/>
    </source>
</evidence>
<gene>
    <name evidence="8" type="ORF">NCTC11091_01326</name>
</gene>
<dbReference type="NCBIfam" id="TIGR00937">
    <property type="entry name" value="2A51"/>
    <property type="match status" value="1"/>
</dbReference>
<evidence type="ECO:0000313" key="8">
    <source>
        <dbReference type="EMBL" id="STY95532.1"/>
    </source>
</evidence>
<keyword evidence="3" id="KW-1003">Cell membrane</keyword>
<evidence type="ECO:0000256" key="2">
    <source>
        <dbReference type="ARBA" id="ARBA00005262"/>
    </source>
</evidence>
<feature type="transmembrane region" description="Helical" evidence="7">
    <location>
        <begin position="74"/>
        <end position="94"/>
    </location>
</feature>
<accession>A0A378Q4B8</accession>
<evidence type="ECO:0000256" key="5">
    <source>
        <dbReference type="ARBA" id="ARBA00022989"/>
    </source>
</evidence>
<feature type="transmembrane region" description="Helical" evidence="7">
    <location>
        <begin position="341"/>
        <end position="361"/>
    </location>
</feature>
<evidence type="ECO:0000256" key="4">
    <source>
        <dbReference type="ARBA" id="ARBA00022692"/>
    </source>
</evidence>
<dbReference type="RefSeq" id="WP_067054689.1">
    <property type="nucleotide sequence ID" value="NZ_MXAO01000056.1"/>
</dbReference>
<evidence type="ECO:0000256" key="6">
    <source>
        <dbReference type="ARBA" id="ARBA00023136"/>
    </source>
</evidence>
<sequence length="406" mass="43048">MGVFWVFLQLGCTSFGGPIAHLGYFRQTFVEKRNWLSDAQYADTVALCQFFPGPASSQVGMAIGWYRAGLVGALAAWLGFTLPSAVVLMGFAVLLQRYPDVVPVGLVHGLKLLAVAVVWQAVWGMAHKLTPDKPRLTVAVLSALAVLCVPTIWAQLAVMVMAAVVGWWQLQPRLPSSDPTPQASVLGKASAKQTRLAMGWLLVFAGLLVGLPPLQQYFAHQDFANQSLAAHGLAVFDAFYRTGALVFGGGHVVLPLLQAQTVAMGWVDNATFLAGYGAAQAVPGPLFTFAAFLGASMSQPPNGWQGGLLALVAIFLPSFLLVLGVLPVWQRLRTNHTLQAALLGVNAAVVGVLLAALYNPVWVSAVGSVQDFAVVLFAIAALMVWRLPVWVVVIGCALAGIALAQT</sequence>
<evidence type="ECO:0000256" key="7">
    <source>
        <dbReference type="SAM" id="Phobius"/>
    </source>
</evidence>
<feature type="transmembrane region" description="Helical" evidence="7">
    <location>
        <begin position="106"/>
        <end position="126"/>
    </location>
</feature>
<feature type="transmembrane region" description="Helical" evidence="7">
    <location>
        <begin position="373"/>
        <end position="404"/>
    </location>
</feature>
<name>A0A378Q4B8_9GAMM</name>
<keyword evidence="4 7" id="KW-0812">Transmembrane</keyword>
<feature type="transmembrane region" description="Helical" evidence="7">
    <location>
        <begin position="196"/>
        <end position="218"/>
    </location>
</feature>